<dbReference type="InterPro" id="IPR026575">
    <property type="entry name" value="GpdQ/CpdA-like"/>
</dbReference>
<evidence type="ECO:0000259" key="5">
    <source>
        <dbReference type="Pfam" id="PF00149"/>
    </source>
</evidence>
<dbReference type="OrthoDB" id="651281at2"/>
<dbReference type="PANTHER" id="PTHR42988">
    <property type="entry name" value="PHOSPHOHYDROLASE"/>
    <property type="match status" value="1"/>
</dbReference>
<accession>A0A1Y5T4R2</accession>
<keyword evidence="3" id="KW-0408">Iron</keyword>
<dbReference type="InterPro" id="IPR042283">
    <property type="entry name" value="GpdQ_catalytic"/>
</dbReference>
<dbReference type="InterPro" id="IPR042281">
    <property type="entry name" value="GpdQ_beta-strand"/>
</dbReference>
<evidence type="ECO:0000313" key="6">
    <source>
        <dbReference type="EMBL" id="SLN54137.1"/>
    </source>
</evidence>
<evidence type="ECO:0000256" key="1">
    <source>
        <dbReference type="ARBA" id="ARBA00022723"/>
    </source>
</evidence>
<dbReference type="AlphaFoldDB" id="A0A1Y5T4R2"/>
<dbReference type="CDD" id="cd07402">
    <property type="entry name" value="MPP_GpdQ"/>
    <property type="match status" value="1"/>
</dbReference>
<dbReference type="SUPFAM" id="SSF56300">
    <property type="entry name" value="Metallo-dependent phosphatases"/>
    <property type="match status" value="1"/>
</dbReference>
<dbReference type="InterPro" id="IPR050884">
    <property type="entry name" value="CNP_phosphodiesterase-III"/>
</dbReference>
<organism evidence="6 7">
    <name type="scientific">Roseovarius litorisediminis</name>
    <dbReference type="NCBI Taxonomy" id="1312363"/>
    <lineage>
        <taxon>Bacteria</taxon>
        <taxon>Pseudomonadati</taxon>
        <taxon>Pseudomonadota</taxon>
        <taxon>Alphaproteobacteria</taxon>
        <taxon>Rhodobacterales</taxon>
        <taxon>Roseobacteraceae</taxon>
        <taxon>Roseovarius</taxon>
    </lineage>
</organism>
<evidence type="ECO:0000256" key="2">
    <source>
        <dbReference type="ARBA" id="ARBA00022801"/>
    </source>
</evidence>
<dbReference type="PANTHER" id="PTHR42988:SF2">
    <property type="entry name" value="CYCLIC NUCLEOTIDE PHOSPHODIESTERASE CBUA0032-RELATED"/>
    <property type="match status" value="1"/>
</dbReference>
<dbReference type="Proteomes" id="UP000193827">
    <property type="component" value="Unassembled WGS sequence"/>
</dbReference>
<proteinExistence type="inferred from homology"/>
<keyword evidence="1" id="KW-0479">Metal-binding</keyword>
<name>A0A1Y5T4R2_9RHOB</name>
<dbReference type="EC" id="3.1.4.17" evidence="6"/>
<sequence>MARILQITDPHVIAPPGLVSGQLNTPALMAAAIDSILADMEKYGVIDAVLVTGDVTDDGALESFDWFRTQIERLELPYFLIPGNHDRRDLMRASFADQAFMPETGHINWVHDLPDLRLVGLDTLIPGQGSGILDQTTLEFLSEALRGRPDAPFLIAMHHPPFASGIRFMDELGLAGIEDLQRILHSAPNTCRIICGHVHSMIVSTVGPATAIACPSISSHFKTDLRNDAPVGFMSGPTGYMLHDWNDGFCSTGIPLSKAQGPFPF</sequence>
<comment type="similarity">
    <text evidence="4">Belongs to the cyclic nucleotide phosphodiesterase class-III family.</text>
</comment>
<dbReference type="RefSeq" id="WP_085893097.1">
    <property type="nucleotide sequence ID" value="NZ_FWFL01000007.1"/>
</dbReference>
<dbReference type="InterPro" id="IPR029052">
    <property type="entry name" value="Metallo-depent_PP-like"/>
</dbReference>
<evidence type="ECO:0000256" key="3">
    <source>
        <dbReference type="ARBA" id="ARBA00023004"/>
    </source>
</evidence>
<protein>
    <submittedName>
        <fullName evidence="6">3',5'-cyclic adenosine monophosphate phosphodiesterase CpdA</fullName>
        <ecNumber evidence="6">3.1.4.17</ecNumber>
    </submittedName>
</protein>
<dbReference type="Gene3D" id="3.30.750.180">
    <property type="entry name" value="GpdQ, beta-strand dimerisation domain"/>
    <property type="match status" value="1"/>
</dbReference>
<keyword evidence="2 6" id="KW-0378">Hydrolase</keyword>
<dbReference type="InterPro" id="IPR004843">
    <property type="entry name" value="Calcineurin-like_PHP"/>
</dbReference>
<evidence type="ECO:0000313" key="7">
    <source>
        <dbReference type="Proteomes" id="UP000193827"/>
    </source>
</evidence>
<feature type="domain" description="Calcineurin-like phosphoesterase" evidence="5">
    <location>
        <begin position="3"/>
        <end position="200"/>
    </location>
</feature>
<dbReference type="GO" id="GO:0046872">
    <property type="term" value="F:metal ion binding"/>
    <property type="evidence" value="ECO:0007669"/>
    <property type="project" value="UniProtKB-KW"/>
</dbReference>
<dbReference type="GO" id="GO:0004114">
    <property type="term" value="F:3',5'-cyclic-nucleotide phosphodiesterase activity"/>
    <property type="evidence" value="ECO:0007669"/>
    <property type="project" value="UniProtKB-EC"/>
</dbReference>
<dbReference type="EMBL" id="FWFL01000007">
    <property type="protein sequence ID" value="SLN54137.1"/>
    <property type="molecule type" value="Genomic_DNA"/>
</dbReference>
<keyword evidence="7" id="KW-1185">Reference proteome</keyword>
<dbReference type="Pfam" id="PF00149">
    <property type="entry name" value="Metallophos"/>
    <property type="match status" value="1"/>
</dbReference>
<evidence type="ECO:0000256" key="4">
    <source>
        <dbReference type="ARBA" id="ARBA00025742"/>
    </source>
</evidence>
<reference evidence="6 7" key="1">
    <citation type="submission" date="2017-03" db="EMBL/GenBank/DDBJ databases">
        <authorList>
            <person name="Afonso C.L."/>
            <person name="Miller P.J."/>
            <person name="Scott M.A."/>
            <person name="Spackman E."/>
            <person name="Goraichik I."/>
            <person name="Dimitrov K.M."/>
            <person name="Suarez D.L."/>
            <person name="Swayne D.E."/>
        </authorList>
    </citation>
    <scope>NUCLEOTIDE SEQUENCE [LARGE SCALE GENOMIC DNA]</scope>
    <source>
        <strain evidence="6 7">CECT 8287</strain>
    </source>
</reference>
<dbReference type="Gene3D" id="3.60.21.40">
    <property type="entry name" value="GpdQ, catalytic alpha/beta sandwich domain"/>
    <property type="match status" value="1"/>
</dbReference>
<gene>
    <name evidence="6" type="primary">cpdA_2</name>
    <name evidence="6" type="ORF">PEL8287_02875</name>
</gene>